<dbReference type="SUPFAM" id="SSF53383">
    <property type="entry name" value="PLP-dependent transferases"/>
    <property type="match status" value="1"/>
</dbReference>
<reference evidence="6" key="1">
    <citation type="submission" date="2021-01" db="EMBL/GenBank/DDBJ databases">
        <title>Caligus Genome Assembly.</title>
        <authorList>
            <person name="Gallardo-Escarate C."/>
        </authorList>
    </citation>
    <scope>NUCLEOTIDE SEQUENCE [LARGE SCALE GENOMIC DNA]</scope>
</reference>
<feature type="non-terminal residue" evidence="5">
    <location>
        <position position="65"/>
    </location>
</feature>
<dbReference type="EMBL" id="CP045910">
    <property type="protein sequence ID" value="QQP31480.1"/>
    <property type="molecule type" value="Genomic_DNA"/>
</dbReference>
<accession>A0A7T8GKW2</accession>
<organism evidence="5 6">
    <name type="scientific">Caligus rogercresseyi</name>
    <name type="common">Sea louse</name>
    <dbReference type="NCBI Taxonomy" id="217165"/>
    <lineage>
        <taxon>Eukaryota</taxon>
        <taxon>Metazoa</taxon>
        <taxon>Ecdysozoa</taxon>
        <taxon>Arthropoda</taxon>
        <taxon>Crustacea</taxon>
        <taxon>Multicrustacea</taxon>
        <taxon>Hexanauplia</taxon>
        <taxon>Copepoda</taxon>
        <taxon>Siphonostomatoida</taxon>
        <taxon>Caligidae</taxon>
        <taxon>Caligus</taxon>
    </lineage>
</organism>
<feature type="non-terminal residue" evidence="5">
    <location>
        <position position="1"/>
    </location>
</feature>
<dbReference type="OrthoDB" id="5419315at2759"/>
<name>A0A7T8GKW2_CALRO</name>
<dbReference type="PANTHER" id="PTHR43206:SF1">
    <property type="entry name" value="4-AMINOBUTYRATE AMINOTRANSFERASE, MITOCHONDRIAL"/>
    <property type="match status" value="1"/>
</dbReference>
<dbReference type="GO" id="GO:0005739">
    <property type="term" value="C:mitochondrion"/>
    <property type="evidence" value="ECO:0007669"/>
    <property type="project" value="TreeGrafter"/>
</dbReference>
<sequence>PASPSVSTPIPGPVSKALMSDLNEVQAMDSVSFFVDYEKSLGNYIVDADGNTILDMFTNISSIPI</sequence>
<dbReference type="GO" id="GO:0009450">
    <property type="term" value="P:gamma-aminobutyric acid catabolic process"/>
    <property type="evidence" value="ECO:0007669"/>
    <property type="project" value="TreeGrafter"/>
</dbReference>
<keyword evidence="6" id="KW-1185">Reference proteome</keyword>
<dbReference type="Proteomes" id="UP000595437">
    <property type="component" value="Chromosome 21"/>
</dbReference>
<evidence type="ECO:0000313" key="6">
    <source>
        <dbReference type="Proteomes" id="UP000595437"/>
    </source>
</evidence>
<keyword evidence="4" id="KW-0808">Transferase</keyword>
<gene>
    <name evidence="5" type="ORF">FKW44_025091</name>
</gene>
<dbReference type="PANTHER" id="PTHR43206">
    <property type="entry name" value="AMINOTRANSFERASE"/>
    <property type="match status" value="1"/>
</dbReference>
<evidence type="ECO:0000256" key="4">
    <source>
        <dbReference type="ARBA" id="ARBA00022679"/>
    </source>
</evidence>
<evidence type="ECO:0000313" key="5">
    <source>
        <dbReference type="EMBL" id="QQP31480.1"/>
    </source>
</evidence>
<dbReference type="InterPro" id="IPR015422">
    <property type="entry name" value="PyrdxlP-dep_Trfase_small"/>
</dbReference>
<dbReference type="Gene3D" id="3.90.1150.10">
    <property type="entry name" value="Aspartate Aminotransferase, domain 1"/>
    <property type="match status" value="1"/>
</dbReference>
<dbReference type="AlphaFoldDB" id="A0A7T8GKW2"/>
<dbReference type="GO" id="GO:0008483">
    <property type="term" value="F:transaminase activity"/>
    <property type="evidence" value="ECO:0007669"/>
    <property type="project" value="UniProtKB-KW"/>
</dbReference>
<evidence type="ECO:0000256" key="3">
    <source>
        <dbReference type="ARBA" id="ARBA00022576"/>
    </source>
</evidence>
<dbReference type="GO" id="GO:0030170">
    <property type="term" value="F:pyridoxal phosphate binding"/>
    <property type="evidence" value="ECO:0007669"/>
    <property type="project" value="TreeGrafter"/>
</dbReference>
<dbReference type="InterPro" id="IPR015424">
    <property type="entry name" value="PyrdxlP-dep_Trfase"/>
</dbReference>
<comment type="similarity">
    <text evidence="2">Belongs to the class-III pyridoxal-phosphate-dependent aminotransferase family.</text>
</comment>
<protein>
    <submittedName>
        <fullName evidence="5">Uncharacterized protein</fullName>
    </submittedName>
</protein>
<comment type="cofactor">
    <cofactor evidence="1">
        <name>pyridoxal 5'-phosphate</name>
        <dbReference type="ChEBI" id="CHEBI:597326"/>
    </cofactor>
</comment>
<keyword evidence="3" id="KW-0032">Aminotransferase</keyword>
<evidence type="ECO:0000256" key="2">
    <source>
        <dbReference type="ARBA" id="ARBA00008954"/>
    </source>
</evidence>
<proteinExistence type="inferred from homology"/>
<evidence type="ECO:0000256" key="1">
    <source>
        <dbReference type="ARBA" id="ARBA00001933"/>
    </source>
</evidence>